<evidence type="ECO:0000256" key="3">
    <source>
        <dbReference type="ARBA" id="ARBA00005985"/>
    </source>
</evidence>
<dbReference type="NCBIfam" id="TIGR01474">
    <property type="entry name" value="ubiA_proteo"/>
    <property type="match status" value="1"/>
</dbReference>
<comment type="subcellular location">
    <subcellularLocation>
        <location evidence="12">Cell inner membrane</location>
        <topology evidence="12">Multi-pass membrane protein</topology>
    </subcellularLocation>
    <subcellularLocation>
        <location evidence="2">Membrane</location>
        <topology evidence="2">Multi-pass membrane protein</topology>
    </subcellularLocation>
</comment>
<keyword evidence="10 12" id="KW-1133">Transmembrane helix</keyword>
<evidence type="ECO:0000256" key="9">
    <source>
        <dbReference type="ARBA" id="ARBA00022842"/>
    </source>
</evidence>
<dbReference type="HAMAP" id="MF_01635">
    <property type="entry name" value="UbiA"/>
    <property type="match status" value="1"/>
</dbReference>
<organism evidence="14 15">
    <name type="scientific">Bergeriella denitrificans</name>
    <name type="common">Neisseria denitrificans</name>
    <dbReference type="NCBI Taxonomy" id="494"/>
    <lineage>
        <taxon>Bacteria</taxon>
        <taxon>Pseudomonadati</taxon>
        <taxon>Pseudomonadota</taxon>
        <taxon>Betaproteobacteria</taxon>
        <taxon>Neisseriales</taxon>
        <taxon>Neisseriaceae</taxon>
        <taxon>Bergeriella</taxon>
    </lineage>
</organism>
<evidence type="ECO:0000313" key="15">
    <source>
        <dbReference type="Proteomes" id="UP000254651"/>
    </source>
</evidence>
<proteinExistence type="inferred from homology"/>
<evidence type="ECO:0000256" key="11">
    <source>
        <dbReference type="ARBA" id="ARBA00023136"/>
    </source>
</evidence>
<dbReference type="CDD" id="cd13959">
    <property type="entry name" value="PT_UbiA_COQ2"/>
    <property type="match status" value="1"/>
</dbReference>
<evidence type="ECO:0000256" key="13">
    <source>
        <dbReference type="NCBIfam" id="TIGR01474"/>
    </source>
</evidence>
<evidence type="ECO:0000313" key="14">
    <source>
        <dbReference type="EMBL" id="STZ75648.1"/>
    </source>
</evidence>
<evidence type="ECO:0000256" key="2">
    <source>
        <dbReference type="ARBA" id="ARBA00004141"/>
    </source>
</evidence>
<name>A0A378UE05_BERDE</name>
<dbReference type="EC" id="2.5.1.39" evidence="12 13"/>
<dbReference type="InterPro" id="IPR044878">
    <property type="entry name" value="UbiA_sf"/>
</dbReference>
<evidence type="ECO:0000256" key="10">
    <source>
        <dbReference type="ARBA" id="ARBA00022989"/>
    </source>
</evidence>
<dbReference type="Gene3D" id="1.10.357.140">
    <property type="entry name" value="UbiA prenyltransferase"/>
    <property type="match status" value="1"/>
</dbReference>
<feature type="transmembrane region" description="Helical" evidence="12">
    <location>
        <begin position="276"/>
        <end position="296"/>
    </location>
</feature>
<feature type="transmembrane region" description="Helical" evidence="12">
    <location>
        <begin position="174"/>
        <end position="197"/>
    </location>
</feature>
<accession>A0A378UE05</accession>
<keyword evidence="7 12" id="KW-0831">Ubiquinone biosynthesis</keyword>
<evidence type="ECO:0000256" key="8">
    <source>
        <dbReference type="ARBA" id="ARBA00022692"/>
    </source>
</evidence>
<evidence type="ECO:0000256" key="4">
    <source>
        <dbReference type="ARBA" id="ARBA00022475"/>
    </source>
</evidence>
<dbReference type="FunFam" id="1.10.357.140:FF:000002">
    <property type="entry name" value="4-hydroxybenzoate octaprenyltransferase"/>
    <property type="match status" value="1"/>
</dbReference>
<dbReference type="InterPro" id="IPR030470">
    <property type="entry name" value="UbiA_prenylTrfase_CS"/>
</dbReference>
<keyword evidence="9 12" id="KW-0460">Magnesium</keyword>
<dbReference type="Pfam" id="PF01040">
    <property type="entry name" value="UbiA"/>
    <property type="match status" value="1"/>
</dbReference>
<sequence length="299" mass="33431">MFALLSKYLSPAAAEKATVYLQLMRADKPIGTLLLLWPTYWAMWIAAKGYPGHTVFAAFTAGVFLMRSAGCVINDYADRDFDGAVERTRNRPFARGAVSRKEALLLTAALCLLAALCILPLNRLTWLMSLPALFLAMSYPFTKRFFPIPQLYLGLAFSFGIPMAFAAVTDSVPATAWLIFAANMLWTLAYDTIYAMADKEDDLKIGIRTSAITFGRHDLTAVMLCHAGFTLLMVVLGLHIHATWPYWLMLPVTVWWQYGQYLTAGTRNRQVCFHTFLGNSRIGMAWFLGIAGHYLWLGA</sequence>
<feature type="transmembrane region" description="Helical" evidence="12">
    <location>
        <begin position="151"/>
        <end position="168"/>
    </location>
</feature>
<protein>
    <recommendedName>
        <fullName evidence="12 13">4-hydroxybenzoate octaprenyltransferase</fullName>
        <ecNumber evidence="12 13">2.5.1.39</ecNumber>
    </recommendedName>
    <alternativeName>
        <fullName evidence="12">4-HB polyprenyltransferase</fullName>
    </alternativeName>
</protein>
<dbReference type="AlphaFoldDB" id="A0A378UE05"/>
<comment type="similarity">
    <text evidence="3 12">Belongs to the UbiA prenyltransferase family.</text>
</comment>
<dbReference type="Gene3D" id="1.20.120.1780">
    <property type="entry name" value="UbiA prenyltransferase"/>
    <property type="match status" value="1"/>
</dbReference>
<dbReference type="RefSeq" id="WP_066078496.1">
    <property type="nucleotide sequence ID" value="NZ_CP181246.1"/>
</dbReference>
<keyword evidence="5 12" id="KW-0997">Cell inner membrane</keyword>
<dbReference type="GO" id="GO:0005886">
    <property type="term" value="C:plasma membrane"/>
    <property type="evidence" value="ECO:0007669"/>
    <property type="project" value="UniProtKB-SubCell"/>
</dbReference>
<comment type="catalytic activity">
    <reaction evidence="12">
        <text>all-trans-octaprenyl diphosphate + 4-hydroxybenzoate = 4-hydroxy-3-(all-trans-octaprenyl)benzoate + diphosphate</text>
        <dbReference type="Rhea" id="RHEA:27782"/>
        <dbReference type="ChEBI" id="CHEBI:1617"/>
        <dbReference type="ChEBI" id="CHEBI:17879"/>
        <dbReference type="ChEBI" id="CHEBI:33019"/>
        <dbReference type="ChEBI" id="CHEBI:57711"/>
        <dbReference type="EC" id="2.5.1.39"/>
    </reaction>
</comment>
<dbReference type="UniPathway" id="UPA00232"/>
<keyword evidence="15" id="KW-1185">Reference proteome</keyword>
<comment type="cofactor">
    <cofactor evidence="1 12">
        <name>Mg(2+)</name>
        <dbReference type="ChEBI" id="CHEBI:18420"/>
    </cofactor>
</comment>
<dbReference type="PANTHER" id="PTHR11048:SF28">
    <property type="entry name" value="4-HYDROXYBENZOATE POLYPRENYLTRANSFERASE, MITOCHONDRIAL"/>
    <property type="match status" value="1"/>
</dbReference>
<evidence type="ECO:0000256" key="12">
    <source>
        <dbReference type="HAMAP-Rule" id="MF_01635"/>
    </source>
</evidence>
<comment type="function">
    <text evidence="12">Catalyzes the prenylation of para-hydroxybenzoate (PHB) with an all-trans polyprenyl group. Mediates the second step in the final reaction sequence of ubiquinone-8 (UQ-8) biosynthesis, which is the condensation of the polyisoprenoid side chain with PHB, generating the first membrane-bound Q intermediate 3-octaprenyl-4-hydroxybenzoate.</text>
</comment>
<dbReference type="FunFam" id="1.20.120.1780:FF:000001">
    <property type="entry name" value="4-hydroxybenzoate octaprenyltransferase"/>
    <property type="match status" value="1"/>
</dbReference>
<gene>
    <name evidence="12 14" type="primary">ubiA</name>
    <name evidence="14" type="ORF">NCTC10295_00394</name>
</gene>
<feature type="transmembrane region" description="Helical" evidence="12">
    <location>
        <begin position="103"/>
        <end position="121"/>
    </location>
</feature>
<feature type="transmembrane region" description="Helical" evidence="12">
    <location>
        <begin position="218"/>
        <end position="240"/>
    </location>
</feature>
<dbReference type="InterPro" id="IPR000537">
    <property type="entry name" value="UbiA_prenyltransferase"/>
</dbReference>
<dbReference type="GO" id="GO:0006744">
    <property type="term" value="P:ubiquinone biosynthetic process"/>
    <property type="evidence" value="ECO:0007669"/>
    <property type="project" value="UniProtKB-UniRule"/>
</dbReference>
<comment type="pathway">
    <text evidence="12">Cofactor biosynthesis; ubiquinone biosynthesis.</text>
</comment>
<keyword evidence="6 12" id="KW-0808">Transferase</keyword>
<keyword evidence="11 12" id="KW-0472">Membrane</keyword>
<dbReference type="GO" id="GO:0008412">
    <property type="term" value="F:4-hydroxybenzoate polyprenyltransferase activity"/>
    <property type="evidence" value="ECO:0007669"/>
    <property type="project" value="UniProtKB-UniRule"/>
</dbReference>
<evidence type="ECO:0000256" key="5">
    <source>
        <dbReference type="ARBA" id="ARBA00022519"/>
    </source>
</evidence>
<dbReference type="PROSITE" id="PS00943">
    <property type="entry name" value="UBIA"/>
    <property type="match status" value="1"/>
</dbReference>
<reference evidence="14 15" key="1">
    <citation type="submission" date="2018-06" db="EMBL/GenBank/DDBJ databases">
        <authorList>
            <consortium name="Pathogen Informatics"/>
            <person name="Doyle S."/>
        </authorList>
    </citation>
    <scope>NUCLEOTIDE SEQUENCE [LARGE SCALE GENOMIC DNA]</scope>
    <source>
        <strain evidence="14 15">NCTC10295</strain>
    </source>
</reference>
<evidence type="ECO:0000256" key="7">
    <source>
        <dbReference type="ARBA" id="ARBA00022688"/>
    </source>
</evidence>
<evidence type="ECO:0000256" key="6">
    <source>
        <dbReference type="ARBA" id="ARBA00022679"/>
    </source>
</evidence>
<dbReference type="PANTHER" id="PTHR11048">
    <property type="entry name" value="PRENYLTRANSFERASES"/>
    <property type="match status" value="1"/>
</dbReference>
<evidence type="ECO:0000256" key="1">
    <source>
        <dbReference type="ARBA" id="ARBA00001946"/>
    </source>
</evidence>
<dbReference type="InterPro" id="IPR006370">
    <property type="entry name" value="HB_polyprenyltransferase-like"/>
</dbReference>
<dbReference type="EMBL" id="UGQS01000001">
    <property type="protein sequence ID" value="STZ75648.1"/>
    <property type="molecule type" value="Genomic_DNA"/>
</dbReference>
<keyword evidence="8 12" id="KW-0812">Transmembrane</keyword>
<dbReference type="InterPro" id="IPR039653">
    <property type="entry name" value="Prenyltransferase"/>
</dbReference>
<dbReference type="Proteomes" id="UP000254651">
    <property type="component" value="Unassembled WGS sequence"/>
</dbReference>
<keyword evidence="4 12" id="KW-1003">Cell membrane</keyword>